<proteinExistence type="inferred from homology"/>
<dbReference type="FunFam" id="3.30.420.40:FF:000028">
    <property type="entry name" value="heat shock 70 kDa protein-like"/>
    <property type="match status" value="1"/>
</dbReference>
<dbReference type="PROSITE" id="PS01036">
    <property type="entry name" value="HSP70_3"/>
    <property type="match status" value="1"/>
</dbReference>
<dbReference type="Gene3D" id="2.60.34.10">
    <property type="entry name" value="Substrate Binding Domain Of DNAk, Chain A, domain 1"/>
    <property type="match status" value="1"/>
</dbReference>
<dbReference type="RefSeq" id="WP_159448225.1">
    <property type="nucleotide sequence ID" value="NZ_FXBB01000007.1"/>
</dbReference>
<dbReference type="AlphaFoldDB" id="A0A1X7J282"/>
<evidence type="ECO:0000313" key="5">
    <source>
        <dbReference type="EMBL" id="SMG21668.1"/>
    </source>
</evidence>
<name>A0A1X7J282_9BACT</name>
<organism evidence="5 6">
    <name type="scientific">Dethiosulfovibrio salsuginis</name>
    <dbReference type="NCBI Taxonomy" id="561720"/>
    <lineage>
        <taxon>Bacteria</taxon>
        <taxon>Thermotogati</taxon>
        <taxon>Synergistota</taxon>
        <taxon>Synergistia</taxon>
        <taxon>Synergistales</taxon>
        <taxon>Dethiosulfovibrionaceae</taxon>
        <taxon>Dethiosulfovibrio</taxon>
    </lineage>
</organism>
<evidence type="ECO:0000256" key="2">
    <source>
        <dbReference type="ARBA" id="ARBA00022741"/>
    </source>
</evidence>
<evidence type="ECO:0000256" key="4">
    <source>
        <dbReference type="RuleBase" id="RU003322"/>
    </source>
</evidence>
<dbReference type="EMBL" id="FXBB01000007">
    <property type="protein sequence ID" value="SMG21668.1"/>
    <property type="molecule type" value="Genomic_DNA"/>
</dbReference>
<dbReference type="GO" id="GO:0005524">
    <property type="term" value="F:ATP binding"/>
    <property type="evidence" value="ECO:0007669"/>
    <property type="project" value="UniProtKB-KW"/>
</dbReference>
<reference evidence="6" key="1">
    <citation type="submission" date="2017-04" db="EMBL/GenBank/DDBJ databases">
        <authorList>
            <person name="Varghese N."/>
            <person name="Submissions S."/>
        </authorList>
    </citation>
    <scope>NUCLEOTIDE SEQUENCE [LARGE SCALE GENOMIC DNA]</scope>
    <source>
        <strain evidence="6">USBA 82</strain>
    </source>
</reference>
<sequence length="520" mass="56787">MSSPVVGIDLGTRYALASVWIDGEARLIPNRYGEFRTPSIICLDQKGWHVGEEARRRAFHPVFGCWSDVKRRLGTDWAPVADGRHRSAQEILVPLISTIREDCEAYLHSMVTDCVITVPAQFSFLERSAMARAARAGGFEDVRILNEPTAAAFACESTGRILVFDFGGGTVDVSVVERDGQTWQVLESLGDSSAGGVEIDRALALSMAEKLGITLDQDDPLFRLLLFEAEQVKCALSFQGKLTWQVPIPLASSRSELSFSRSDVEILAAPWLKKAVNLGVTLWKRHSPDCVIMVGGSSRIPLLKTLLAREIPVPVRMGRSPDEAVAIGAAMYGVNGTDRLLLDVLSESLGIIAFDGTPVSILKKGHPLPARSNRAFKSVGGGDLSLSLFQGDPERSSRCRIVAKMDLQDMDIGERVDLDFRIDSGGLLKVHLSRESGESISIAPMELGVSSGDSLDGEDPEALKKRLKRIKPSLSIFQVERAEKLLGKVDMLADLEPHLYRDGLKVAARMIEAIEDEVGR</sequence>
<comment type="similarity">
    <text evidence="1 4">Belongs to the heat shock protein 70 family.</text>
</comment>
<keyword evidence="6" id="KW-1185">Reference proteome</keyword>
<dbReference type="Gene3D" id="3.90.640.10">
    <property type="entry name" value="Actin, Chain A, domain 4"/>
    <property type="match status" value="1"/>
</dbReference>
<dbReference type="InterPro" id="IPR043129">
    <property type="entry name" value="ATPase_NBD"/>
</dbReference>
<dbReference type="PANTHER" id="PTHR19375">
    <property type="entry name" value="HEAT SHOCK PROTEIN 70KDA"/>
    <property type="match status" value="1"/>
</dbReference>
<dbReference type="Pfam" id="PF00012">
    <property type="entry name" value="HSP70"/>
    <property type="match status" value="2"/>
</dbReference>
<dbReference type="STRING" id="561720.SAMN06275492_10774"/>
<evidence type="ECO:0000256" key="3">
    <source>
        <dbReference type="ARBA" id="ARBA00022840"/>
    </source>
</evidence>
<dbReference type="Proteomes" id="UP000193355">
    <property type="component" value="Unassembled WGS sequence"/>
</dbReference>
<keyword evidence="2 4" id="KW-0547">Nucleotide-binding</keyword>
<dbReference type="InterPro" id="IPR018181">
    <property type="entry name" value="Heat_shock_70_CS"/>
</dbReference>
<protein>
    <submittedName>
        <fullName evidence="5">Molecular chaperone DnaK</fullName>
    </submittedName>
</protein>
<dbReference type="InterPro" id="IPR013126">
    <property type="entry name" value="Hsp_70_fam"/>
</dbReference>
<dbReference type="SUPFAM" id="SSF100920">
    <property type="entry name" value="Heat shock protein 70kD (HSP70), peptide-binding domain"/>
    <property type="match status" value="1"/>
</dbReference>
<accession>A0A1X7J282</accession>
<evidence type="ECO:0000313" key="6">
    <source>
        <dbReference type="Proteomes" id="UP000193355"/>
    </source>
</evidence>
<gene>
    <name evidence="5" type="ORF">SAMN06275492_10774</name>
</gene>
<keyword evidence="3 4" id="KW-0067">ATP-binding</keyword>
<dbReference type="PRINTS" id="PR00301">
    <property type="entry name" value="HEATSHOCK70"/>
</dbReference>
<dbReference type="GO" id="GO:0140662">
    <property type="term" value="F:ATP-dependent protein folding chaperone"/>
    <property type="evidence" value="ECO:0007669"/>
    <property type="project" value="InterPro"/>
</dbReference>
<dbReference type="SUPFAM" id="SSF53067">
    <property type="entry name" value="Actin-like ATPase domain"/>
    <property type="match status" value="2"/>
</dbReference>
<dbReference type="OrthoDB" id="9766019at2"/>
<evidence type="ECO:0000256" key="1">
    <source>
        <dbReference type="ARBA" id="ARBA00007381"/>
    </source>
</evidence>
<dbReference type="Gene3D" id="3.30.420.40">
    <property type="match status" value="2"/>
</dbReference>
<dbReference type="InterPro" id="IPR029047">
    <property type="entry name" value="HSP70_peptide-bd_sf"/>
</dbReference>
<dbReference type="PROSITE" id="PS00329">
    <property type="entry name" value="HSP70_2"/>
    <property type="match status" value="1"/>
</dbReference>